<dbReference type="PANTHER" id="PTHR35336:SF5">
    <property type="entry name" value="ADENOSYLCOBINAMIDE AMIDOHYDROLASE"/>
    <property type="match status" value="1"/>
</dbReference>
<accession>A0ABX2J1B8</accession>
<proteinExistence type="predicted"/>
<name>A0ABX2J1B8_9RHOB</name>
<reference evidence="1 2" key="1">
    <citation type="submission" date="2020-06" db="EMBL/GenBank/DDBJ databases">
        <title>Sulfitobacter algicola sp. nov., isolated from green algae.</title>
        <authorList>
            <person name="Wang C."/>
        </authorList>
    </citation>
    <scope>NUCLEOTIDE SEQUENCE [LARGE SCALE GENOMIC DNA]</scope>
    <source>
        <strain evidence="1 2">1151</strain>
    </source>
</reference>
<dbReference type="Proteomes" id="UP000777935">
    <property type="component" value="Unassembled WGS sequence"/>
</dbReference>
<dbReference type="PANTHER" id="PTHR35336">
    <property type="entry name" value="ADENOSYLCOBINAMIDE AMIDOHYDROLASE"/>
    <property type="match status" value="1"/>
</dbReference>
<evidence type="ECO:0000313" key="2">
    <source>
        <dbReference type="Proteomes" id="UP000777935"/>
    </source>
</evidence>
<dbReference type="InterPro" id="IPR002808">
    <property type="entry name" value="AdoCbi_amidolase"/>
</dbReference>
<protein>
    <submittedName>
        <fullName evidence="1">Adenosylcobinamide amidohydrolase</fullName>
    </submittedName>
</protein>
<dbReference type="EMBL" id="JABUFE010000015">
    <property type="protein sequence ID" value="NSX56663.1"/>
    <property type="molecule type" value="Genomic_DNA"/>
</dbReference>
<keyword evidence="2" id="KW-1185">Reference proteome</keyword>
<gene>
    <name evidence="1" type="ORF">HRQ87_17895</name>
</gene>
<evidence type="ECO:0000313" key="1">
    <source>
        <dbReference type="EMBL" id="NSX56663.1"/>
    </source>
</evidence>
<comment type="caution">
    <text evidence="1">The sequence shown here is derived from an EMBL/GenBank/DDBJ whole genome shotgun (WGS) entry which is preliminary data.</text>
</comment>
<organism evidence="1 2">
    <name type="scientific">Parasulfitobacter algicola</name>
    <dbReference type="NCBI Taxonomy" id="2614809"/>
    <lineage>
        <taxon>Bacteria</taxon>
        <taxon>Pseudomonadati</taxon>
        <taxon>Pseudomonadota</taxon>
        <taxon>Alphaproteobacteria</taxon>
        <taxon>Rhodobacterales</taxon>
        <taxon>Roseobacteraceae</taxon>
        <taxon>Parasulfitobacter</taxon>
    </lineage>
</organism>
<dbReference type="Pfam" id="PF01955">
    <property type="entry name" value="CbiZ"/>
    <property type="match status" value="1"/>
</dbReference>
<sequence>MMQVTLNRPWLEARFDTPLRVLSWSINKPGFTKASRILWREVRNADLPADLDVDQWLDDELRRTDQADAVVLLTSREVTAYVLKQATCADIMAVCLATVGLSNAERIGYRVPRNSQDWGTINVAVSVDIGLTKAAQIEALTIAAQARTAAVMNAGVKLPTGRATGTGTDCIAMAAPKGEQRYAGLHTEIGEAIGRAVYDAVAEGAQDWIKSRD</sequence>
<dbReference type="InterPro" id="IPR052209">
    <property type="entry name" value="CbiZ"/>
</dbReference>